<dbReference type="AlphaFoldDB" id="A0A3E5EEK8"/>
<protein>
    <submittedName>
        <fullName evidence="1">Uncharacterized protein</fullName>
    </submittedName>
</protein>
<dbReference type="EMBL" id="QSVA01000048">
    <property type="protein sequence ID" value="RGN87369.1"/>
    <property type="molecule type" value="Genomic_DNA"/>
</dbReference>
<comment type="caution">
    <text evidence="1">The sequence shown here is derived from an EMBL/GenBank/DDBJ whole genome shotgun (WGS) entry which is preliminary data.</text>
</comment>
<evidence type="ECO:0000313" key="3">
    <source>
        <dbReference type="Proteomes" id="UP000260759"/>
    </source>
</evidence>
<accession>A0A3E5EEK8</accession>
<reference evidence="3 4" key="1">
    <citation type="submission" date="2018-08" db="EMBL/GenBank/DDBJ databases">
        <title>A genome reference for cultivated species of the human gut microbiota.</title>
        <authorList>
            <person name="Zou Y."/>
            <person name="Xue W."/>
            <person name="Luo G."/>
        </authorList>
    </citation>
    <scope>NUCLEOTIDE SEQUENCE [LARGE SCALE GENOMIC DNA]</scope>
    <source>
        <strain evidence="2 4">AM34-25</strain>
        <strain evidence="1 3">OM03-4</strain>
    </source>
</reference>
<sequence length="62" mass="7532">MLTKEYAKVKEEQPKLGYEYMLLTMSKMFIPVHMLKIDGLQWYEIDDERDLKYTEENIITNL</sequence>
<evidence type="ECO:0000313" key="1">
    <source>
        <dbReference type="EMBL" id="RGN87369.1"/>
    </source>
</evidence>
<evidence type="ECO:0000313" key="4">
    <source>
        <dbReference type="Proteomes" id="UP000284514"/>
    </source>
</evidence>
<dbReference type="Proteomes" id="UP000260759">
    <property type="component" value="Unassembled WGS sequence"/>
</dbReference>
<dbReference type="EMBL" id="QSIF01000082">
    <property type="protein sequence ID" value="RHC69969.1"/>
    <property type="molecule type" value="Genomic_DNA"/>
</dbReference>
<gene>
    <name evidence="2" type="ORF">DW831_21015</name>
    <name evidence="1" type="ORF">DXB37_21685</name>
</gene>
<proteinExistence type="predicted"/>
<name>A0A3E5EEK8_BACUN</name>
<dbReference type="Proteomes" id="UP000284514">
    <property type="component" value="Unassembled WGS sequence"/>
</dbReference>
<evidence type="ECO:0000313" key="2">
    <source>
        <dbReference type="EMBL" id="RHC69969.1"/>
    </source>
</evidence>
<organism evidence="1 3">
    <name type="scientific">Bacteroides uniformis</name>
    <dbReference type="NCBI Taxonomy" id="820"/>
    <lineage>
        <taxon>Bacteria</taxon>
        <taxon>Pseudomonadati</taxon>
        <taxon>Bacteroidota</taxon>
        <taxon>Bacteroidia</taxon>
        <taxon>Bacteroidales</taxon>
        <taxon>Bacteroidaceae</taxon>
        <taxon>Bacteroides</taxon>
    </lineage>
</organism>